<dbReference type="AlphaFoldDB" id="A0A319EWE1"/>
<evidence type="ECO:0000313" key="3">
    <source>
        <dbReference type="Proteomes" id="UP000248423"/>
    </source>
</evidence>
<accession>A0A319EWE1</accession>
<evidence type="ECO:0000313" key="2">
    <source>
        <dbReference type="EMBL" id="PYI06299.1"/>
    </source>
</evidence>
<protein>
    <submittedName>
        <fullName evidence="2">Uncharacterized protein</fullName>
    </submittedName>
</protein>
<name>A0A319EWE1_ASPSB</name>
<keyword evidence="3" id="KW-1185">Reference proteome</keyword>
<gene>
    <name evidence="2" type="ORF">BO78DRAFT_116637</name>
</gene>
<sequence length="205" mass="22661">MVISVRAHPNHTLPYWGGQQHPDPITGWLGLHHQWPPRPMAEDTSERMKLAWKTYYKSLRQSASQSIHPHTLRLTLLLPLSSTLSILSQPSLQPELSKMLNLKVFVVAALLLAGQAIAGRISYRTHYTTGNVDGNGGNDSKSGGRITDEQQEEILKNIGTWSDNRLTASVHEPTGLLTVTSPEVETKGQASTANQNAQHLIKQHI</sequence>
<feature type="region of interest" description="Disordered" evidence="1">
    <location>
        <begin position="185"/>
        <end position="205"/>
    </location>
</feature>
<dbReference type="Proteomes" id="UP000248423">
    <property type="component" value="Unassembled WGS sequence"/>
</dbReference>
<reference evidence="2 3" key="1">
    <citation type="submission" date="2018-02" db="EMBL/GenBank/DDBJ databases">
        <title>The genomes of Aspergillus section Nigri reveals drivers in fungal speciation.</title>
        <authorList>
            <consortium name="DOE Joint Genome Institute"/>
            <person name="Vesth T.C."/>
            <person name="Nybo J."/>
            <person name="Theobald S."/>
            <person name="Brandl J."/>
            <person name="Frisvad J.C."/>
            <person name="Nielsen K.F."/>
            <person name="Lyhne E.K."/>
            <person name="Kogle M.E."/>
            <person name="Kuo A."/>
            <person name="Riley R."/>
            <person name="Clum A."/>
            <person name="Nolan M."/>
            <person name="Lipzen A."/>
            <person name="Salamov A."/>
            <person name="Henrissat B."/>
            <person name="Wiebenga A."/>
            <person name="De vries R.P."/>
            <person name="Grigoriev I.V."/>
            <person name="Mortensen U.H."/>
            <person name="Andersen M.R."/>
            <person name="Baker S.E."/>
        </authorList>
    </citation>
    <scope>NUCLEOTIDE SEQUENCE [LARGE SCALE GENOMIC DNA]</scope>
    <source>
        <strain evidence="2 3">CBS 121057</strain>
    </source>
</reference>
<proteinExistence type="predicted"/>
<dbReference type="OrthoDB" id="4523179at2759"/>
<dbReference type="EMBL" id="KZ826350">
    <property type="protein sequence ID" value="PYI06299.1"/>
    <property type="molecule type" value="Genomic_DNA"/>
</dbReference>
<organism evidence="2 3">
    <name type="scientific">Aspergillus sclerotiicarbonarius (strain CBS 121057 / IBT 28362)</name>
    <dbReference type="NCBI Taxonomy" id="1448318"/>
    <lineage>
        <taxon>Eukaryota</taxon>
        <taxon>Fungi</taxon>
        <taxon>Dikarya</taxon>
        <taxon>Ascomycota</taxon>
        <taxon>Pezizomycotina</taxon>
        <taxon>Eurotiomycetes</taxon>
        <taxon>Eurotiomycetidae</taxon>
        <taxon>Eurotiales</taxon>
        <taxon>Aspergillaceae</taxon>
        <taxon>Aspergillus</taxon>
        <taxon>Aspergillus subgen. Circumdati</taxon>
    </lineage>
</organism>
<feature type="compositionally biased region" description="Polar residues" evidence="1">
    <location>
        <begin position="185"/>
        <end position="198"/>
    </location>
</feature>
<dbReference type="VEuPathDB" id="FungiDB:BO78DRAFT_116637"/>
<evidence type="ECO:0000256" key="1">
    <source>
        <dbReference type="SAM" id="MobiDB-lite"/>
    </source>
</evidence>